<evidence type="ECO:0000313" key="15">
    <source>
        <dbReference type="EMBL" id="REG11053.1"/>
    </source>
</evidence>
<comment type="subunit">
    <text evidence="2">Monomer.</text>
</comment>
<evidence type="ECO:0000256" key="9">
    <source>
        <dbReference type="ARBA" id="ARBA00032824"/>
    </source>
</evidence>
<protein>
    <recommendedName>
        <fullName evidence="3">thioredoxin-dependent peroxiredoxin</fullName>
        <ecNumber evidence="3">1.11.1.24</ecNumber>
    </recommendedName>
    <alternativeName>
        <fullName evidence="11">Bacterioferritin comigratory protein</fullName>
    </alternativeName>
    <alternativeName>
        <fullName evidence="9">Thioredoxin peroxidase</fullName>
    </alternativeName>
</protein>
<dbReference type="InterPro" id="IPR024706">
    <property type="entry name" value="Peroxiredoxin_AhpC-typ"/>
</dbReference>
<dbReference type="EMBL" id="QUMS01000001">
    <property type="protein sequence ID" value="REG11053.1"/>
    <property type="molecule type" value="Genomic_DNA"/>
</dbReference>
<gene>
    <name evidence="15" type="ORF">DFR64_0926</name>
</gene>
<comment type="caution">
    <text evidence="15">The sequence shown here is derived from an EMBL/GenBank/DDBJ whole genome shotgun (WGS) entry which is preliminary data.</text>
</comment>
<sequence length="156" mass="17317">MILKEKTKAPDFSLVDEKGNTVSLADFKGKPVVLYFYPKDDTPGCTTEACSFRDDYSQYKEAGAVILGVSPDSEKSHAKFASKHQLPFTLLVDEDHKICEAYGVWGRKKFMGREYDGVFRTTFLIDKSGNIAKVFEGVKPAVHSAEVLQALAELEA</sequence>
<comment type="similarity">
    <text evidence="10">Belongs to the peroxiredoxin family. BCP/PrxQ subfamily.</text>
</comment>
<dbReference type="InterPro" id="IPR013766">
    <property type="entry name" value="Thioredoxin_domain"/>
</dbReference>
<evidence type="ECO:0000256" key="8">
    <source>
        <dbReference type="ARBA" id="ARBA00023284"/>
    </source>
</evidence>
<evidence type="ECO:0000256" key="2">
    <source>
        <dbReference type="ARBA" id="ARBA00011245"/>
    </source>
</evidence>
<dbReference type="Pfam" id="PF00578">
    <property type="entry name" value="AhpC-TSA"/>
    <property type="match status" value="1"/>
</dbReference>
<evidence type="ECO:0000256" key="4">
    <source>
        <dbReference type="ARBA" id="ARBA00022559"/>
    </source>
</evidence>
<dbReference type="AlphaFoldDB" id="A0A347ZSU2"/>
<dbReference type="NCBIfam" id="NF006960">
    <property type="entry name" value="PRK09437.1"/>
    <property type="match status" value="1"/>
</dbReference>
<evidence type="ECO:0000256" key="7">
    <source>
        <dbReference type="ARBA" id="ARBA00023157"/>
    </source>
</evidence>
<dbReference type="FunFam" id="3.40.30.10:FF:000007">
    <property type="entry name" value="Thioredoxin-dependent thiol peroxidase"/>
    <property type="match status" value="1"/>
</dbReference>
<evidence type="ECO:0000256" key="11">
    <source>
        <dbReference type="ARBA" id="ARBA00041373"/>
    </source>
</evidence>
<dbReference type="SUPFAM" id="SSF52833">
    <property type="entry name" value="Thioredoxin-like"/>
    <property type="match status" value="1"/>
</dbReference>
<dbReference type="PIRSF" id="PIRSF000239">
    <property type="entry name" value="AHPC"/>
    <property type="match status" value="1"/>
</dbReference>
<evidence type="ECO:0000259" key="14">
    <source>
        <dbReference type="PROSITE" id="PS51352"/>
    </source>
</evidence>
<evidence type="ECO:0000256" key="5">
    <source>
        <dbReference type="ARBA" id="ARBA00022862"/>
    </source>
</evidence>
<evidence type="ECO:0000256" key="3">
    <source>
        <dbReference type="ARBA" id="ARBA00013017"/>
    </source>
</evidence>
<dbReference type="InterPro" id="IPR036249">
    <property type="entry name" value="Thioredoxin-like_sf"/>
</dbReference>
<dbReference type="GO" id="GO:0005737">
    <property type="term" value="C:cytoplasm"/>
    <property type="evidence" value="ECO:0007669"/>
    <property type="project" value="TreeGrafter"/>
</dbReference>
<evidence type="ECO:0000256" key="1">
    <source>
        <dbReference type="ARBA" id="ARBA00003330"/>
    </source>
</evidence>
<proteinExistence type="inferred from homology"/>
<evidence type="ECO:0000256" key="6">
    <source>
        <dbReference type="ARBA" id="ARBA00023002"/>
    </source>
</evidence>
<comment type="catalytic activity">
    <reaction evidence="12">
        <text>a hydroperoxide + [thioredoxin]-dithiol = an alcohol + [thioredoxin]-disulfide + H2O</text>
        <dbReference type="Rhea" id="RHEA:62620"/>
        <dbReference type="Rhea" id="RHEA-COMP:10698"/>
        <dbReference type="Rhea" id="RHEA-COMP:10700"/>
        <dbReference type="ChEBI" id="CHEBI:15377"/>
        <dbReference type="ChEBI" id="CHEBI:29950"/>
        <dbReference type="ChEBI" id="CHEBI:30879"/>
        <dbReference type="ChEBI" id="CHEBI:35924"/>
        <dbReference type="ChEBI" id="CHEBI:50058"/>
        <dbReference type="EC" id="1.11.1.24"/>
    </reaction>
</comment>
<dbReference type="Proteomes" id="UP000256388">
    <property type="component" value="Unassembled WGS sequence"/>
</dbReference>
<dbReference type="GO" id="GO:0045454">
    <property type="term" value="P:cell redox homeostasis"/>
    <property type="evidence" value="ECO:0007669"/>
    <property type="project" value="TreeGrafter"/>
</dbReference>
<dbReference type="GO" id="GO:0008379">
    <property type="term" value="F:thioredoxin peroxidase activity"/>
    <property type="evidence" value="ECO:0007669"/>
    <property type="project" value="TreeGrafter"/>
</dbReference>
<dbReference type="EC" id="1.11.1.24" evidence="3"/>
<keyword evidence="16" id="KW-1185">Reference proteome</keyword>
<comment type="function">
    <text evidence="1">Thiol-specific peroxidase that catalyzes the reduction of hydrogen peroxide and organic hydroperoxides to water and alcohols, respectively. Plays a role in cell protection against oxidative stress by detoxifying peroxides and as sensor of hydrogen peroxide-mediated signaling events.</text>
</comment>
<evidence type="ECO:0000256" key="13">
    <source>
        <dbReference type="PIRSR" id="PIRSR000239-1"/>
    </source>
</evidence>
<evidence type="ECO:0000313" key="16">
    <source>
        <dbReference type="Proteomes" id="UP000256388"/>
    </source>
</evidence>
<feature type="active site" description="Cysteine sulfenic acid (-SOH) intermediate; for peroxidase activity" evidence="13">
    <location>
        <position position="45"/>
    </location>
</feature>
<dbReference type="InterPro" id="IPR000866">
    <property type="entry name" value="AhpC/TSA"/>
</dbReference>
<dbReference type="GO" id="GO:0034599">
    <property type="term" value="P:cellular response to oxidative stress"/>
    <property type="evidence" value="ECO:0007669"/>
    <property type="project" value="TreeGrafter"/>
</dbReference>
<accession>A0A347ZSU2</accession>
<dbReference type="RefSeq" id="WP_174233254.1">
    <property type="nucleotide sequence ID" value="NZ_AP018437.1"/>
</dbReference>
<dbReference type="Gene3D" id="3.40.30.10">
    <property type="entry name" value="Glutaredoxin"/>
    <property type="match status" value="1"/>
</dbReference>
<keyword evidence="5" id="KW-0049">Antioxidant</keyword>
<feature type="domain" description="Thioredoxin" evidence="14">
    <location>
        <begin position="3"/>
        <end position="156"/>
    </location>
</feature>
<keyword evidence="8" id="KW-0676">Redox-active center</keyword>
<dbReference type="CDD" id="cd03017">
    <property type="entry name" value="PRX_BCP"/>
    <property type="match status" value="1"/>
</dbReference>
<name>A0A347ZSU2_9CHLR</name>
<keyword evidence="7" id="KW-1015">Disulfide bond</keyword>
<keyword evidence="4" id="KW-0575">Peroxidase</keyword>
<reference evidence="15 16" key="1">
    <citation type="submission" date="2018-08" db="EMBL/GenBank/DDBJ databases">
        <title>Genomic Encyclopedia of Type Strains, Phase IV (KMG-IV): sequencing the most valuable type-strain genomes for metagenomic binning, comparative biology and taxonomic classification.</title>
        <authorList>
            <person name="Goeker M."/>
        </authorList>
    </citation>
    <scope>NUCLEOTIDE SEQUENCE [LARGE SCALE GENOMIC DNA]</scope>
    <source>
        <strain evidence="15 16">DSM 23923</strain>
    </source>
</reference>
<evidence type="ECO:0000256" key="10">
    <source>
        <dbReference type="ARBA" id="ARBA00038489"/>
    </source>
</evidence>
<dbReference type="InterPro" id="IPR050924">
    <property type="entry name" value="Peroxiredoxin_BCP/PrxQ"/>
</dbReference>
<organism evidence="15 16">
    <name type="scientific">Pelolinea submarina</name>
    <dbReference type="NCBI Taxonomy" id="913107"/>
    <lineage>
        <taxon>Bacteria</taxon>
        <taxon>Bacillati</taxon>
        <taxon>Chloroflexota</taxon>
        <taxon>Anaerolineae</taxon>
        <taxon>Anaerolineales</taxon>
        <taxon>Anaerolineaceae</taxon>
        <taxon>Pelolinea</taxon>
    </lineage>
</organism>
<dbReference type="PANTHER" id="PTHR42801">
    <property type="entry name" value="THIOREDOXIN-DEPENDENT PEROXIDE REDUCTASE"/>
    <property type="match status" value="1"/>
</dbReference>
<dbReference type="PROSITE" id="PS51352">
    <property type="entry name" value="THIOREDOXIN_2"/>
    <property type="match status" value="1"/>
</dbReference>
<evidence type="ECO:0000256" key="12">
    <source>
        <dbReference type="ARBA" id="ARBA00049091"/>
    </source>
</evidence>
<keyword evidence="6" id="KW-0560">Oxidoreductase</keyword>
<dbReference type="PANTHER" id="PTHR42801:SF4">
    <property type="entry name" value="AHPC_TSA FAMILY PROTEIN"/>
    <property type="match status" value="1"/>
</dbReference>